<gene>
    <name evidence="4" type="ORF">BT96DRAFT_845481</name>
</gene>
<dbReference type="AlphaFoldDB" id="A0A6A4GAH2"/>
<organism evidence="4 5">
    <name type="scientific">Gymnopus androsaceus JB14</name>
    <dbReference type="NCBI Taxonomy" id="1447944"/>
    <lineage>
        <taxon>Eukaryota</taxon>
        <taxon>Fungi</taxon>
        <taxon>Dikarya</taxon>
        <taxon>Basidiomycota</taxon>
        <taxon>Agaricomycotina</taxon>
        <taxon>Agaricomycetes</taxon>
        <taxon>Agaricomycetidae</taxon>
        <taxon>Agaricales</taxon>
        <taxon>Marasmiineae</taxon>
        <taxon>Omphalotaceae</taxon>
        <taxon>Gymnopus</taxon>
    </lineage>
</organism>
<evidence type="ECO:0000256" key="1">
    <source>
        <dbReference type="ARBA" id="ARBA00022664"/>
    </source>
</evidence>
<keyword evidence="5" id="KW-1185">Reference proteome</keyword>
<keyword evidence="2" id="KW-0479">Metal-binding</keyword>
<evidence type="ECO:0000313" key="4">
    <source>
        <dbReference type="EMBL" id="KAE9382453.1"/>
    </source>
</evidence>
<keyword evidence="2" id="KW-0862">Zinc</keyword>
<dbReference type="Proteomes" id="UP000799118">
    <property type="component" value="Unassembled WGS sequence"/>
</dbReference>
<dbReference type="GO" id="GO:0008270">
    <property type="term" value="F:zinc ion binding"/>
    <property type="evidence" value="ECO:0007669"/>
    <property type="project" value="UniProtKB-KW"/>
</dbReference>
<dbReference type="OrthoDB" id="3265539at2759"/>
<dbReference type="InterPro" id="IPR001878">
    <property type="entry name" value="Znf_CCHC"/>
</dbReference>
<name>A0A6A4GAH2_9AGAR</name>
<dbReference type="Gene3D" id="4.10.60.10">
    <property type="entry name" value="Zinc finger, CCHC-type"/>
    <property type="match status" value="1"/>
</dbReference>
<evidence type="ECO:0000256" key="2">
    <source>
        <dbReference type="PROSITE-ProRule" id="PRU00047"/>
    </source>
</evidence>
<evidence type="ECO:0000313" key="5">
    <source>
        <dbReference type="Proteomes" id="UP000799118"/>
    </source>
</evidence>
<dbReference type="SMART" id="SM00343">
    <property type="entry name" value="ZnF_C2HC"/>
    <property type="match status" value="1"/>
</dbReference>
<feature type="domain" description="CCHC-type" evidence="3">
    <location>
        <begin position="105"/>
        <end position="120"/>
    </location>
</feature>
<dbReference type="SUPFAM" id="SSF57756">
    <property type="entry name" value="Retrovirus zinc finger-like domains"/>
    <property type="match status" value="1"/>
</dbReference>
<accession>A0A6A4GAH2</accession>
<dbReference type="EMBL" id="ML771520">
    <property type="protein sequence ID" value="KAE9382453.1"/>
    <property type="molecule type" value="Genomic_DNA"/>
</dbReference>
<evidence type="ECO:0000259" key="3">
    <source>
        <dbReference type="PROSITE" id="PS50158"/>
    </source>
</evidence>
<dbReference type="GO" id="GO:0003676">
    <property type="term" value="F:nucleic acid binding"/>
    <property type="evidence" value="ECO:0007669"/>
    <property type="project" value="InterPro"/>
</dbReference>
<dbReference type="Pfam" id="PF00098">
    <property type="entry name" value="zf-CCHC"/>
    <property type="match status" value="1"/>
</dbReference>
<sequence length="150" mass="16388">MSGWIGEVKAQTFEMEEAGVEVSELDTILAITMGLPPSYNYVVTTFDETATEQLTVDYITTRLLNAETQQNLNANPRAGSTSTPDPNSVALQVAKVPTPIEQITCYFCDEKGHYKSDCPKRKAWESLLAGQAGLAEEDDTSVIGPDDFAY</sequence>
<protein>
    <recommendedName>
        <fullName evidence="3">CCHC-type domain-containing protein</fullName>
    </recommendedName>
</protein>
<dbReference type="InterPro" id="IPR036875">
    <property type="entry name" value="Znf_CCHC_sf"/>
</dbReference>
<dbReference type="GO" id="GO:0006397">
    <property type="term" value="P:mRNA processing"/>
    <property type="evidence" value="ECO:0007669"/>
    <property type="project" value="UniProtKB-KW"/>
</dbReference>
<keyword evidence="1" id="KW-0507">mRNA processing</keyword>
<dbReference type="PROSITE" id="PS50158">
    <property type="entry name" value="ZF_CCHC"/>
    <property type="match status" value="1"/>
</dbReference>
<proteinExistence type="predicted"/>
<keyword evidence="2" id="KW-0863">Zinc-finger</keyword>
<reference evidence="4" key="1">
    <citation type="journal article" date="2019" name="Environ. Microbiol.">
        <title>Fungal ecological strategies reflected in gene transcription - a case study of two litter decomposers.</title>
        <authorList>
            <person name="Barbi F."/>
            <person name="Kohler A."/>
            <person name="Barry K."/>
            <person name="Baskaran P."/>
            <person name="Daum C."/>
            <person name="Fauchery L."/>
            <person name="Ihrmark K."/>
            <person name="Kuo A."/>
            <person name="LaButti K."/>
            <person name="Lipzen A."/>
            <person name="Morin E."/>
            <person name="Grigoriev I.V."/>
            <person name="Henrissat B."/>
            <person name="Lindahl B."/>
            <person name="Martin F."/>
        </authorList>
    </citation>
    <scope>NUCLEOTIDE SEQUENCE</scope>
    <source>
        <strain evidence="4">JB14</strain>
    </source>
</reference>